<proteinExistence type="predicted"/>
<organism evidence="2 3">
    <name type="scientific">Pleurodeles waltl</name>
    <name type="common">Iberian ribbed newt</name>
    <dbReference type="NCBI Taxonomy" id="8319"/>
    <lineage>
        <taxon>Eukaryota</taxon>
        <taxon>Metazoa</taxon>
        <taxon>Chordata</taxon>
        <taxon>Craniata</taxon>
        <taxon>Vertebrata</taxon>
        <taxon>Euteleostomi</taxon>
        <taxon>Amphibia</taxon>
        <taxon>Batrachia</taxon>
        <taxon>Caudata</taxon>
        <taxon>Salamandroidea</taxon>
        <taxon>Salamandridae</taxon>
        <taxon>Pleurodelinae</taxon>
        <taxon>Pleurodeles</taxon>
    </lineage>
</organism>
<feature type="compositionally biased region" description="Basic and acidic residues" evidence="1">
    <location>
        <begin position="197"/>
        <end position="206"/>
    </location>
</feature>
<feature type="compositionally biased region" description="Polar residues" evidence="1">
    <location>
        <begin position="97"/>
        <end position="106"/>
    </location>
</feature>
<feature type="region of interest" description="Disordered" evidence="1">
    <location>
        <begin position="148"/>
        <end position="167"/>
    </location>
</feature>
<evidence type="ECO:0008006" key="4">
    <source>
        <dbReference type="Google" id="ProtNLM"/>
    </source>
</evidence>
<comment type="caution">
    <text evidence="2">The sequence shown here is derived from an EMBL/GenBank/DDBJ whole genome shotgun (WGS) entry which is preliminary data.</text>
</comment>
<reference evidence="2" key="1">
    <citation type="journal article" date="2022" name="bioRxiv">
        <title>Sequencing and chromosome-scale assembly of the giantPleurodeles waltlgenome.</title>
        <authorList>
            <person name="Brown T."/>
            <person name="Elewa A."/>
            <person name="Iarovenko S."/>
            <person name="Subramanian E."/>
            <person name="Araus A.J."/>
            <person name="Petzold A."/>
            <person name="Susuki M."/>
            <person name="Suzuki K.-i.T."/>
            <person name="Hayashi T."/>
            <person name="Toyoda A."/>
            <person name="Oliveira C."/>
            <person name="Osipova E."/>
            <person name="Leigh N.D."/>
            <person name="Simon A."/>
            <person name="Yun M.H."/>
        </authorList>
    </citation>
    <scope>NUCLEOTIDE SEQUENCE</scope>
    <source>
        <strain evidence="2">20211129_DDA</strain>
        <tissue evidence="2">Liver</tissue>
    </source>
</reference>
<dbReference type="Proteomes" id="UP001066276">
    <property type="component" value="Chromosome 5"/>
</dbReference>
<keyword evidence="3" id="KW-1185">Reference proteome</keyword>
<evidence type="ECO:0000256" key="1">
    <source>
        <dbReference type="SAM" id="MobiDB-lite"/>
    </source>
</evidence>
<accession>A0AAV7S454</accession>
<gene>
    <name evidence="2" type="ORF">NDU88_011173</name>
</gene>
<protein>
    <recommendedName>
        <fullName evidence="4">SAP domain-containing protein</fullName>
    </recommendedName>
</protein>
<dbReference type="AlphaFoldDB" id="A0AAV7S454"/>
<name>A0AAV7S454_PLEWA</name>
<feature type="region of interest" description="Disordered" evidence="1">
    <location>
        <begin position="65"/>
        <end position="117"/>
    </location>
</feature>
<feature type="region of interest" description="Disordered" evidence="1">
    <location>
        <begin position="176"/>
        <end position="229"/>
    </location>
</feature>
<evidence type="ECO:0000313" key="3">
    <source>
        <dbReference type="Proteomes" id="UP001066276"/>
    </source>
</evidence>
<dbReference type="EMBL" id="JANPWB010000009">
    <property type="protein sequence ID" value="KAJ1158485.1"/>
    <property type="molecule type" value="Genomic_DNA"/>
</dbReference>
<evidence type="ECO:0000313" key="2">
    <source>
        <dbReference type="EMBL" id="KAJ1158485.1"/>
    </source>
</evidence>
<sequence length="229" mass="24879">MSQSRAPSFASQDLVFEEDRLETYTAKELTAVCQKLKVQVRGHNKKEELQKVLWAWVAAGTASGQFVDPMGESVDPNPGEDVLRVQEMLGGEIPSGSDRSGGSKSLTPEELEDRGNARRYQIELEGLKMEEKKILLEHELKVKELDVRTPGVSGETPAPTSGALSSPWALERKAGGIQGNRLRTDAAAESGNAACTRRRDALRRPDVAAAPLKSATPWKSPHHVVTDAA</sequence>